<keyword evidence="1" id="KW-0812">Transmembrane</keyword>
<comment type="caution">
    <text evidence="2">The sequence shown here is derived from an EMBL/GenBank/DDBJ whole genome shotgun (WGS) entry which is preliminary data.</text>
</comment>
<dbReference type="EMBL" id="JAWXXT010000001">
    <property type="protein sequence ID" value="MDX5976671.1"/>
    <property type="molecule type" value="Genomic_DNA"/>
</dbReference>
<reference evidence="2" key="1">
    <citation type="submission" date="2023-11" db="EMBL/GenBank/DDBJ databases">
        <title>MicrobeMod: A computational toolkit for identifying prokaryotic methylation and restriction-modification with nanopore sequencing.</title>
        <authorList>
            <person name="Crits-Christoph A."/>
            <person name="Kang S.C."/>
            <person name="Lee H."/>
            <person name="Ostrov N."/>
        </authorList>
    </citation>
    <scope>NUCLEOTIDE SEQUENCE</scope>
    <source>
        <strain evidence="2">ATCC BAA-953</strain>
    </source>
</reference>
<dbReference type="GeneID" id="303164583"/>
<protein>
    <submittedName>
        <fullName evidence="2">Uncharacterized protein</fullName>
    </submittedName>
</protein>
<name>A0AAJ2RSJ3_9GAMM</name>
<dbReference type="AlphaFoldDB" id="A0AAJ2RSJ3"/>
<keyword evidence="1" id="KW-1133">Transmembrane helix</keyword>
<evidence type="ECO:0000313" key="2">
    <source>
        <dbReference type="EMBL" id="MDX5976671.1"/>
    </source>
</evidence>
<feature type="transmembrane region" description="Helical" evidence="1">
    <location>
        <begin position="42"/>
        <end position="62"/>
    </location>
</feature>
<evidence type="ECO:0000313" key="3">
    <source>
        <dbReference type="Proteomes" id="UP001276761"/>
    </source>
</evidence>
<dbReference type="RefSeq" id="WP_198349227.1">
    <property type="nucleotide sequence ID" value="NZ_JABASV010000004.1"/>
</dbReference>
<accession>A0AAJ2RSJ3</accession>
<feature type="transmembrane region" description="Helical" evidence="1">
    <location>
        <begin position="12"/>
        <end position="30"/>
    </location>
</feature>
<gene>
    <name evidence="2" type="ORF">SIL78_03740</name>
</gene>
<dbReference type="Proteomes" id="UP001276761">
    <property type="component" value="Unassembled WGS sequence"/>
</dbReference>
<proteinExistence type="predicted"/>
<organism evidence="2 3">
    <name type="scientific">Vreelandella alkaliphila</name>
    <dbReference type="NCBI Taxonomy" id="272774"/>
    <lineage>
        <taxon>Bacteria</taxon>
        <taxon>Pseudomonadati</taxon>
        <taxon>Pseudomonadota</taxon>
        <taxon>Gammaproteobacteria</taxon>
        <taxon>Oceanospirillales</taxon>
        <taxon>Halomonadaceae</taxon>
        <taxon>Vreelandella</taxon>
    </lineage>
</organism>
<keyword evidence="1" id="KW-0472">Membrane</keyword>
<evidence type="ECO:0000256" key="1">
    <source>
        <dbReference type="SAM" id="Phobius"/>
    </source>
</evidence>
<sequence>MNGLYTGNDWSLVIGLLPLIFVTVFCEWSLRLVFVMDLCKQSFANGLLLVVFCKWFFAHGSLHASESHRRYKSLLKD</sequence>